<keyword evidence="2 6" id="KW-0813">Transport</keyword>
<evidence type="ECO:0000256" key="3">
    <source>
        <dbReference type="ARBA" id="ARBA00022692"/>
    </source>
</evidence>
<keyword evidence="4 6" id="KW-1133">Transmembrane helix</keyword>
<evidence type="ECO:0000256" key="5">
    <source>
        <dbReference type="ARBA" id="ARBA00023136"/>
    </source>
</evidence>
<feature type="transmembrane region" description="Helical" evidence="6">
    <location>
        <begin position="170"/>
        <end position="203"/>
    </location>
</feature>
<comment type="caution">
    <text evidence="8">The sequence shown here is derived from an EMBL/GenBank/DDBJ whole genome shotgun (WGS) entry which is preliminary data.</text>
</comment>
<keyword evidence="9" id="KW-1185">Reference proteome</keyword>
<name>A0A846ZAE0_9ACTN</name>
<dbReference type="InterPro" id="IPR000515">
    <property type="entry name" value="MetI-like"/>
</dbReference>
<organism evidence="8 9">
    <name type="scientific">Actinomadura latina</name>
    <dbReference type="NCBI Taxonomy" id="163603"/>
    <lineage>
        <taxon>Bacteria</taxon>
        <taxon>Bacillati</taxon>
        <taxon>Actinomycetota</taxon>
        <taxon>Actinomycetes</taxon>
        <taxon>Streptosporangiales</taxon>
        <taxon>Thermomonosporaceae</taxon>
        <taxon>Actinomadura</taxon>
    </lineage>
</organism>
<accession>A0A846ZAE0</accession>
<comment type="subcellular location">
    <subcellularLocation>
        <location evidence="6">Cell membrane</location>
        <topology evidence="6">Multi-pass membrane protein</topology>
    </subcellularLocation>
    <subcellularLocation>
        <location evidence="1">Membrane</location>
        <topology evidence="1">Multi-pass membrane protein</topology>
    </subcellularLocation>
</comment>
<sequence>MTVTAVPERAASGEETRGRTGLLVTPAFLLAVCAALYAYLRGLDLDPIERRSINRTEIVHQFAEHIGLVAVSTALVLAIAIPLGVLLTRPRLRRLSAPFLALANVGQAVPSIGVLVLLAVTVGIGFQKAVIALILVSALPVLRNTMVGLQGVDRSLIDAGRGIGLSRTAVLFRVELPLAVPVILASVRVAVILNVGSATLAAFTNAGGLGELINTGIALNRTPILLTGSVLTAVLAMAADWFIGLVEYVLRPRGV</sequence>
<reference evidence="8 9" key="1">
    <citation type="submission" date="2020-04" db="EMBL/GenBank/DDBJ databases">
        <title>MicrobeNet Type strains.</title>
        <authorList>
            <person name="Nicholson A.C."/>
        </authorList>
    </citation>
    <scope>NUCLEOTIDE SEQUENCE [LARGE SCALE GENOMIC DNA]</scope>
    <source>
        <strain evidence="8 9">ATCC BAA-277</strain>
    </source>
</reference>
<evidence type="ECO:0000313" key="9">
    <source>
        <dbReference type="Proteomes" id="UP000579250"/>
    </source>
</evidence>
<evidence type="ECO:0000256" key="1">
    <source>
        <dbReference type="ARBA" id="ARBA00004141"/>
    </source>
</evidence>
<evidence type="ECO:0000259" key="7">
    <source>
        <dbReference type="PROSITE" id="PS50928"/>
    </source>
</evidence>
<evidence type="ECO:0000313" key="8">
    <source>
        <dbReference type="EMBL" id="NKZ07618.1"/>
    </source>
</evidence>
<evidence type="ECO:0000256" key="4">
    <source>
        <dbReference type="ARBA" id="ARBA00022989"/>
    </source>
</evidence>
<dbReference type="EMBL" id="JAAXPI010000058">
    <property type="protein sequence ID" value="NKZ07618.1"/>
    <property type="molecule type" value="Genomic_DNA"/>
</dbReference>
<feature type="transmembrane region" description="Helical" evidence="6">
    <location>
        <begin position="21"/>
        <end position="40"/>
    </location>
</feature>
<dbReference type="GO" id="GO:0005886">
    <property type="term" value="C:plasma membrane"/>
    <property type="evidence" value="ECO:0007669"/>
    <property type="project" value="UniProtKB-SubCell"/>
</dbReference>
<dbReference type="PANTHER" id="PTHR30177">
    <property type="entry name" value="GLYCINE BETAINE/L-PROLINE TRANSPORT SYSTEM PERMEASE PROTEIN PROW"/>
    <property type="match status" value="1"/>
</dbReference>
<gene>
    <name evidence="8" type="ORF">HGB48_28375</name>
</gene>
<dbReference type="GO" id="GO:0055085">
    <property type="term" value="P:transmembrane transport"/>
    <property type="evidence" value="ECO:0007669"/>
    <property type="project" value="InterPro"/>
</dbReference>
<protein>
    <submittedName>
        <fullName evidence="8">ABC transporter permease</fullName>
    </submittedName>
</protein>
<feature type="transmembrane region" description="Helical" evidence="6">
    <location>
        <begin position="66"/>
        <end position="87"/>
    </location>
</feature>
<dbReference type="CDD" id="cd06261">
    <property type="entry name" value="TM_PBP2"/>
    <property type="match status" value="1"/>
</dbReference>
<dbReference type="InterPro" id="IPR035906">
    <property type="entry name" value="MetI-like_sf"/>
</dbReference>
<feature type="domain" description="ABC transmembrane type-1" evidence="7">
    <location>
        <begin position="62"/>
        <end position="243"/>
    </location>
</feature>
<dbReference type="Proteomes" id="UP000579250">
    <property type="component" value="Unassembled WGS sequence"/>
</dbReference>
<dbReference type="InterPro" id="IPR051204">
    <property type="entry name" value="ABC_transp_perm/SBD"/>
</dbReference>
<keyword evidence="3 6" id="KW-0812">Transmembrane</keyword>
<proteinExistence type="inferred from homology"/>
<dbReference type="Pfam" id="PF00528">
    <property type="entry name" value="BPD_transp_1"/>
    <property type="match status" value="1"/>
</dbReference>
<evidence type="ECO:0000256" key="6">
    <source>
        <dbReference type="RuleBase" id="RU363032"/>
    </source>
</evidence>
<dbReference type="PROSITE" id="PS50928">
    <property type="entry name" value="ABC_TM1"/>
    <property type="match status" value="1"/>
</dbReference>
<comment type="similarity">
    <text evidence="6">Belongs to the binding-protein-dependent transport system permease family.</text>
</comment>
<feature type="transmembrane region" description="Helical" evidence="6">
    <location>
        <begin position="223"/>
        <end position="250"/>
    </location>
</feature>
<evidence type="ECO:0000256" key="2">
    <source>
        <dbReference type="ARBA" id="ARBA00022448"/>
    </source>
</evidence>
<dbReference type="AlphaFoldDB" id="A0A846ZAE0"/>
<dbReference type="RefSeq" id="WP_067630611.1">
    <property type="nucleotide sequence ID" value="NZ_JAAXPI010000058.1"/>
</dbReference>
<keyword evidence="5 6" id="KW-0472">Membrane</keyword>
<dbReference type="GO" id="GO:0031460">
    <property type="term" value="P:glycine betaine transport"/>
    <property type="evidence" value="ECO:0007669"/>
    <property type="project" value="TreeGrafter"/>
</dbReference>
<dbReference type="Gene3D" id="1.10.3720.10">
    <property type="entry name" value="MetI-like"/>
    <property type="match status" value="1"/>
</dbReference>
<dbReference type="SUPFAM" id="SSF161098">
    <property type="entry name" value="MetI-like"/>
    <property type="match status" value="1"/>
</dbReference>
<dbReference type="PANTHER" id="PTHR30177:SF4">
    <property type="entry name" value="OSMOPROTECTANT IMPORT PERMEASE PROTEIN OSMW"/>
    <property type="match status" value="1"/>
</dbReference>